<feature type="domain" description="Protein translocase subunit SecDF P1" evidence="11">
    <location>
        <begin position="184"/>
        <end position="242"/>
    </location>
</feature>
<organism evidence="14 15">
    <name type="scientific">Treponema putidum</name>
    <dbReference type="NCBI Taxonomy" id="221027"/>
    <lineage>
        <taxon>Bacteria</taxon>
        <taxon>Pseudomonadati</taxon>
        <taxon>Spirochaetota</taxon>
        <taxon>Spirochaetia</taxon>
        <taxon>Spirochaetales</taxon>
        <taxon>Treponemataceae</taxon>
        <taxon>Treponema</taxon>
    </lineage>
</organism>
<dbReference type="InterPro" id="IPR022813">
    <property type="entry name" value="SecD/SecF_arch_bac"/>
</dbReference>
<evidence type="ECO:0000313" key="16">
    <source>
        <dbReference type="Proteomes" id="UP001059401"/>
    </source>
</evidence>
<protein>
    <recommendedName>
        <fullName evidence="9">Protein translocase subunit SecD</fullName>
    </recommendedName>
</protein>
<evidence type="ECO:0000313" key="14">
    <source>
        <dbReference type="EMBL" id="UTY32788.1"/>
    </source>
</evidence>
<evidence type="ECO:0000256" key="3">
    <source>
        <dbReference type="ARBA" id="ARBA00022475"/>
    </source>
</evidence>
<evidence type="ECO:0000256" key="8">
    <source>
        <dbReference type="ARBA" id="ARBA00023136"/>
    </source>
</evidence>
<dbReference type="NCBIfam" id="TIGR01129">
    <property type="entry name" value="secD"/>
    <property type="match status" value="1"/>
</dbReference>
<evidence type="ECO:0000256" key="7">
    <source>
        <dbReference type="ARBA" id="ARBA00023010"/>
    </source>
</evidence>
<comment type="subcellular location">
    <subcellularLocation>
        <location evidence="1 9">Cell membrane</location>
        <topology evidence="1 9">Multi-pass membrane protein</topology>
    </subcellularLocation>
</comment>
<dbReference type="PANTHER" id="PTHR30081:SF1">
    <property type="entry name" value="PROTEIN TRANSLOCASE SUBUNIT SECD"/>
    <property type="match status" value="1"/>
</dbReference>
<dbReference type="Gene3D" id="1.20.1640.10">
    <property type="entry name" value="Multidrug efflux transporter AcrB transmembrane domain"/>
    <property type="match status" value="1"/>
</dbReference>
<gene>
    <name evidence="9 14" type="primary">secD</name>
    <name evidence="14" type="ORF">E4N74_01275</name>
    <name evidence="13" type="ORF">E4N76_01925</name>
</gene>
<feature type="domain" description="Protein export membrane protein SecD/SecF C-terminal" evidence="10">
    <location>
        <begin position="403"/>
        <end position="567"/>
    </location>
</feature>
<comment type="subunit">
    <text evidence="9">Forms a complex with SecF. Part of the essential Sec protein translocation apparatus which comprises SecA, SecYEG and auxiliary proteins SecDF. Other proteins may also be involved.</text>
</comment>
<dbReference type="HAMAP" id="MF_01463_B">
    <property type="entry name" value="SecD_B"/>
    <property type="match status" value="1"/>
</dbReference>
<keyword evidence="5 9" id="KW-0653">Protein transport</keyword>
<evidence type="ECO:0000259" key="12">
    <source>
        <dbReference type="Pfam" id="PF22599"/>
    </source>
</evidence>
<dbReference type="FunFam" id="1.20.1640.10:FF:000004">
    <property type="entry name" value="Protein translocase subunit SecD"/>
    <property type="match status" value="1"/>
</dbReference>
<comment type="similarity">
    <text evidence="9">Belongs to the SecD/SecF family. SecD subfamily.</text>
</comment>
<dbReference type="PANTHER" id="PTHR30081">
    <property type="entry name" value="PROTEIN-EXPORT MEMBRANE PROTEIN SEC"/>
    <property type="match status" value="1"/>
</dbReference>
<dbReference type="EMBL" id="CP038802">
    <property type="protein sequence ID" value="UTY27876.1"/>
    <property type="molecule type" value="Genomic_DNA"/>
</dbReference>
<feature type="transmembrane region" description="Helical" evidence="9">
    <location>
        <begin position="544"/>
        <end position="568"/>
    </location>
</feature>
<proteinExistence type="inferred from homology"/>
<sequence length="593" mass="65263">MSKRVRFIIVLLVIALCFVFLYPTLKWYFWTNKEDKALALASREKIKDYSENMARADVDKLIEMAVSNSTEPLSEKYAPIIKEAKARRKALGMELPSQWTAQEVAASFKLSSKEKFIPIAQPILETAYRDSILGIKKYQTNAVKLGLDLSGGMLVIIKADLDAAISADGASSETIADSKKAAMNLAMDTLRSRIDKFGLTDPVIRRQGDDRIYIEMPGAADADKINSIIMGRGILAFHLVDDEATQAFREYYRNNPGKTFDAEYNLLNPEIIPEDCMVLGVYHKDAYGIDERDDREPFLVVKKQAGLEGKHLVSVDTVADQMSNNPLVTFSLDAEGAKIFSELTANNVGKRLAIVSDNKIKSAPNLKEPITGGAGSISGMSATEAENLKTVLRTAWLNVPLQLETQQVVGASLGDEKINEGIKALQWGLIAVLVFMLVFYKEAGINACIAQILNLYIMFSVLSAFNLTLTLPSIAGMILTIGMAVDANVVVFERIKEELKLGKTREAAVNAGFEHAFSAIMDSNITTFIAAFFLSILGTGPIKGFAYSLAIGVVSSVFTALFVSRLIFDFGTQTLKFNKIHISWRKLKNEKSN</sequence>
<dbReference type="Pfam" id="PF22599">
    <property type="entry name" value="SecDF_P1_head"/>
    <property type="match status" value="1"/>
</dbReference>
<feature type="transmembrane region" description="Helical" evidence="9">
    <location>
        <begin position="516"/>
        <end position="538"/>
    </location>
</feature>
<comment type="function">
    <text evidence="9">Part of the Sec protein translocase complex. Interacts with the SecYEG preprotein conducting channel. SecDF uses the proton motive force (PMF) to complete protein translocation after the ATP-dependent function of SecA.</text>
</comment>
<keyword evidence="8 9" id="KW-0472">Membrane</keyword>
<feature type="transmembrane region" description="Helical" evidence="9">
    <location>
        <begin position="7"/>
        <end position="30"/>
    </location>
</feature>
<dbReference type="InterPro" id="IPR054384">
    <property type="entry name" value="SecDF_P1_head"/>
</dbReference>
<dbReference type="GO" id="GO:0065002">
    <property type="term" value="P:intracellular protein transmembrane transport"/>
    <property type="evidence" value="ECO:0007669"/>
    <property type="project" value="UniProtKB-UniRule"/>
</dbReference>
<dbReference type="InterPro" id="IPR005791">
    <property type="entry name" value="SecD"/>
</dbReference>
<dbReference type="InterPro" id="IPR048631">
    <property type="entry name" value="SecD_1st"/>
</dbReference>
<evidence type="ECO:0000256" key="1">
    <source>
        <dbReference type="ARBA" id="ARBA00004651"/>
    </source>
</evidence>
<dbReference type="KEGG" id="tpk:JO40_07325"/>
<dbReference type="Gene3D" id="3.30.1360.200">
    <property type="match status" value="1"/>
</dbReference>
<evidence type="ECO:0000256" key="6">
    <source>
        <dbReference type="ARBA" id="ARBA00022989"/>
    </source>
</evidence>
<dbReference type="SUPFAM" id="SSF82866">
    <property type="entry name" value="Multidrug efflux transporter AcrB transmembrane domain"/>
    <property type="match status" value="1"/>
</dbReference>
<dbReference type="Proteomes" id="UP001058682">
    <property type="component" value="Chromosome"/>
</dbReference>
<keyword evidence="4 9" id="KW-0812">Transmembrane</keyword>
<dbReference type="Gene3D" id="3.30.70.3220">
    <property type="match status" value="1"/>
</dbReference>
<evidence type="ECO:0000256" key="5">
    <source>
        <dbReference type="ARBA" id="ARBA00022927"/>
    </source>
</evidence>
<name>A0AAE9MTG9_9SPIR</name>
<dbReference type="AlphaFoldDB" id="A0AAE9MTG9"/>
<dbReference type="EMBL" id="CP038804">
    <property type="protein sequence ID" value="UTY32788.1"/>
    <property type="molecule type" value="Genomic_DNA"/>
</dbReference>
<evidence type="ECO:0000259" key="10">
    <source>
        <dbReference type="Pfam" id="PF02355"/>
    </source>
</evidence>
<dbReference type="RefSeq" id="WP_044978708.1">
    <property type="nucleotide sequence ID" value="NZ_CP009228.1"/>
</dbReference>
<feature type="domain" description="SecDF P1 head subdomain" evidence="12">
    <location>
        <begin position="294"/>
        <end position="397"/>
    </location>
</feature>
<feature type="transmembrane region" description="Helical" evidence="9">
    <location>
        <begin position="424"/>
        <end position="440"/>
    </location>
</feature>
<evidence type="ECO:0000256" key="9">
    <source>
        <dbReference type="HAMAP-Rule" id="MF_01463"/>
    </source>
</evidence>
<dbReference type="NCBIfam" id="TIGR00916">
    <property type="entry name" value="2A0604s01"/>
    <property type="match status" value="1"/>
</dbReference>
<keyword evidence="16" id="KW-1185">Reference proteome</keyword>
<dbReference type="GO" id="GO:0005886">
    <property type="term" value="C:plasma membrane"/>
    <property type="evidence" value="ECO:0007669"/>
    <property type="project" value="UniProtKB-SubCell"/>
</dbReference>
<evidence type="ECO:0000256" key="2">
    <source>
        <dbReference type="ARBA" id="ARBA00022448"/>
    </source>
</evidence>
<keyword evidence="3 9" id="KW-1003">Cell membrane</keyword>
<evidence type="ECO:0000313" key="15">
    <source>
        <dbReference type="Proteomes" id="UP001058682"/>
    </source>
</evidence>
<dbReference type="Pfam" id="PF21760">
    <property type="entry name" value="SecD_1st"/>
    <property type="match status" value="1"/>
</dbReference>
<evidence type="ECO:0000256" key="4">
    <source>
        <dbReference type="ARBA" id="ARBA00022692"/>
    </source>
</evidence>
<evidence type="ECO:0000259" key="11">
    <source>
        <dbReference type="Pfam" id="PF21760"/>
    </source>
</evidence>
<keyword evidence="6 9" id="KW-1133">Transmembrane helix</keyword>
<dbReference type="GO" id="GO:0015450">
    <property type="term" value="F:protein-transporting ATPase activity"/>
    <property type="evidence" value="ECO:0007669"/>
    <property type="project" value="InterPro"/>
</dbReference>
<dbReference type="GO" id="GO:0043952">
    <property type="term" value="P:protein transport by the Sec complex"/>
    <property type="evidence" value="ECO:0007669"/>
    <property type="project" value="UniProtKB-UniRule"/>
</dbReference>
<keyword evidence="7 9" id="KW-0811">Translocation</keyword>
<keyword evidence="2 9" id="KW-0813">Transport</keyword>
<reference evidence="14" key="1">
    <citation type="submission" date="2019-04" db="EMBL/GenBank/DDBJ databases">
        <title>Whole genome sequencing of oral phylogroup 2 treponemes.</title>
        <authorList>
            <person name="Chan Y."/>
            <person name="Zeng H.H."/>
            <person name="Yu X.L."/>
            <person name="Leung W.K."/>
            <person name="Watt R.M."/>
        </authorList>
    </citation>
    <scope>NUCLEOTIDE SEQUENCE</scope>
    <source>
        <strain evidence="14">OMZ 835</strain>
        <strain evidence="13">OMZ 847</strain>
    </source>
</reference>
<dbReference type="InterPro" id="IPR048634">
    <property type="entry name" value="SecD_SecF_C"/>
</dbReference>
<accession>A0AAE9MTG9</accession>
<dbReference type="GO" id="GO:0006605">
    <property type="term" value="P:protein targeting"/>
    <property type="evidence" value="ECO:0007669"/>
    <property type="project" value="UniProtKB-UniRule"/>
</dbReference>
<dbReference type="Pfam" id="PF02355">
    <property type="entry name" value="SecD_SecF_C"/>
    <property type="match status" value="1"/>
</dbReference>
<evidence type="ECO:0000313" key="13">
    <source>
        <dbReference type="EMBL" id="UTY27876.1"/>
    </source>
</evidence>
<dbReference type="Proteomes" id="UP001059401">
    <property type="component" value="Chromosome"/>
</dbReference>
<comment type="caution">
    <text evidence="9">Lacks conserved residue(s) required for the propagation of feature annotation.</text>
</comment>
<dbReference type="InterPro" id="IPR055344">
    <property type="entry name" value="SecD_SecF_C_bact"/>
</dbReference>